<dbReference type="EC" id="2.7.7.87" evidence="3"/>
<keyword evidence="8" id="KW-0547">Nucleotide-binding</keyword>
<dbReference type="SUPFAM" id="SSF55821">
    <property type="entry name" value="YrdC/RibB"/>
    <property type="match status" value="1"/>
</dbReference>
<reference evidence="13 14" key="1">
    <citation type="journal article" date="2013" name="Nat. Biotechnol.">
        <title>Genome sequences of rare, uncultured bacteria obtained by differential coverage binning of multiple metagenomes.</title>
        <authorList>
            <person name="Albertsen M."/>
            <person name="Hugenholtz P."/>
            <person name="Skarshewski A."/>
            <person name="Nielsen K.L."/>
            <person name="Tyson G.W."/>
            <person name="Nielsen P.H."/>
        </authorList>
    </citation>
    <scope>NUCLEOTIDE SEQUENCE [LARGE SCALE GENOMIC DNA]</scope>
    <source>
        <strain evidence="13">TM71</strain>
    </source>
</reference>
<dbReference type="EMBL" id="CP005957">
    <property type="protein sequence ID" value="AGL62258.1"/>
    <property type="molecule type" value="Genomic_DNA"/>
</dbReference>
<dbReference type="PANTHER" id="PTHR17490:SF16">
    <property type="entry name" value="THREONYLCARBAMOYL-AMP SYNTHASE"/>
    <property type="match status" value="1"/>
</dbReference>
<evidence type="ECO:0000256" key="8">
    <source>
        <dbReference type="ARBA" id="ARBA00022741"/>
    </source>
</evidence>
<dbReference type="AlphaFoldDB" id="R4PL22"/>
<evidence type="ECO:0000256" key="4">
    <source>
        <dbReference type="ARBA" id="ARBA00022490"/>
    </source>
</evidence>
<evidence type="ECO:0000256" key="11">
    <source>
        <dbReference type="ARBA" id="ARBA00048366"/>
    </source>
</evidence>
<dbReference type="Pfam" id="PF01300">
    <property type="entry name" value="Sua5_yciO_yrdC"/>
    <property type="match status" value="1"/>
</dbReference>
<dbReference type="Proteomes" id="UP000013893">
    <property type="component" value="Chromosome"/>
</dbReference>
<dbReference type="HOGENOM" id="CLU_031397_3_2_0"/>
<gene>
    <name evidence="13" type="ORF">L336_0555</name>
</gene>
<evidence type="ECO:0000256" key="9">
    <source>
        <dbReference type="ARBA" id="ARBA00022840"/>
    </source>
</evidence>
<dbReference type="STRING" id="1332188.L336_0555"/>
<keyword evidence="4" id="KW-0963">Cytoplasm</keyword>
<dbReference type="GO" id="GO:0005737">
    <property type="term" value="C:cytoplasm"/>
    <property type="evidence" value="ECO:0007669"/>
    <property type="project" value="UniProtKB-SubCell"/>
</dbReference>
<dbReference type="GO" id="GO:0061710">
    <property type="term" value="F:L-threonylcarbamoyladenylate synthase"/>
    <property type="evidence" value="ECO:0007669"/>
    <property type="project" value="UniProtKB-EC"/>
</dbReference>
<evidence type="ECO:0000259" key="12">
    <source>
        <dbReference type="PROSITE" id="PS51163"/>
    </source>
</evidence>
<keyword evidence="5" id="KW-0808">Transferase</keyword>
<evidence type="ECO:0000256" key="2">
    <source>
        <dbReference type="ARBA" id="ARBA00007663"/>
    </source>
</evidence>
<evidence type="ECO:0000256" key="7">
    <source>
        <dbReference type="ARBA" id="ARBA00022695"/>
    </source>
</evidence>
<keyword evidence="14" id="KW-1185">Reference proteome</keyword>
<dbReference type="PROSITE" id="PS51163">
    <property type="entry name" value="YRDC"/>
    <property type="match status" value="1"/>
</dbReference>
<keyword evidence="7" id="KW-0548">Nucleotidyltransferase</keyword>
<dbReference type="Gene3D" id="3.90.870.10">
    <property type="entry name" value="DHBP synthase"/>
    <property type="match status" value="1"/>
</dbReference>
<dbReference type="InterPro" id="IPR006070">
    <property type="entry name" value="Sua5-like_dom"/>
</dbReference>
<evidence type="ECO:0000256" key="3">
    <source>
        <dbReference type="ARBA" id="ARBA00012584"/>
    </source>
</evidence>
<dbReference type="GO" id="GO:0008033">
    <property type="term" value="P:tRNA processing"/>
    <property type="evidence" value="ECO:0007669"/>
    <property type="project" value="UniProtKB-KW"/>
</dbReference>
<comment type="catalytic activity">
    <reaction evidence="11">
        <text>L-threonine + hydrogencarbonate + ATP = L-threonylcarbamoyladenylate + diphosphate + H2O</text>
        <dbReference type="Rhea" id="RHEA:36407"/>
        <dbReference type="ChEBI" id="CHEBI:15377"/>
        <dbReference type="ChEBI" id="CHEBI:17544"/>
        <dbReference type="ChEBI" id="CHEBI:30616"/>
        <dbReference type="ChEBI" id="CHEBI:33019"/>
        <dbReference type="ChEBI" id="CHEBI:57926"/>
        <dbReference type="ChEBI" id="CHEBI:73682"/>
        <dbReference type="EC" id="2.7.7.87"/>
    </reaction>
</comment>
<evidence type="ECO:0000313" key="14">
    <source>
        <dbReference type="Proteomes" id="UP000013893"/>
    </source>
</evidence>
<protein>
    <recommendedName>
        <fullName evidence="10">L-threonylcarbamoyladenylate synthase</fullName>
        <ecNumber evidence="3">2.7.7.87</ecNumber>
    </recommendedName>
    <alternativeName>
        <fullName evidence="10">L-threonylcarbamoyladenylate synthase</fullName>
    </alternativeName>
</protein>
<evidence type="ECO:0000256" key="6">
    <source>
        <dbReference type="ARBA" id="ARBA00022694"/>
    </source>
</evidence>
<dbReference type="GO" id="GO:0000049">
    <property type="term" value="F:tRNA binding"/>
    <property type="evidence" value="ECO:0007669"/>
    <property type="project" value="TreeGrafter"/>
</dbReference>
<dbReference type="PANTHER" id="PTHR17490">
    <property type="entry name" value="SUA5"/>
    <property type="match status" value="1"/>
</dbReference>
<evidence type="ECO:0000256" key="5">
    <source>
        <dbReference type="ARBA" id="ARBA00022679"/>
    </source>
</evidence>
<comment type="similarity">
    <text evidence="2">Belongs to the SUA5 family.</text>
</comment>
<sequence length="200" mass="21343">MGNGGLTMPALRISALSDPRLIDLLKNGAIGVMPTDTVYGLVGIANNQLAITRLYHLKSRARQPGTTIAATTDQLIALGFPRAEVLKAARFWPNAVSVEMSAASLPRYLSDGQEHMAARIPAHSDLQKLLLTTGPLMTTSANTPNAPTSQSIDQAIDYFGEKIDFYVDIGPLGDRPPSTIIGFDSAGEIIVYRQGAVPIL</sequence>
<evidence type="ECO:0000313" key="13">
    <source>
        <dbReference type="EMBL" id="AGL62258.1"/>
    </source>
</evidence>
<dbReference type="GO" id="GO:0006450">
    <property type="term" value="P:regulation of translational fidelity"/>
    <property type="evidence" value="ECO:0007669"/>
    <property type="project" value="TreeGrafter"/>
</dbReference>
<evidence type="ECO:0000256" key="10">
    <source>
        <dbReference type="ARBA" id="ARBA00029774"/>
    </source>
</evidence>
<organism evidence="13 14">
    <name type="scientific">Candidatus Saccharimonas aalborgensis</name>
    <dbReference type="NCBI Taxonomy" id="1332188"/>
    <lineage>
        <taxon>Bacteria</taxon>
        <taxon>Candidatus Saccharimonadota</taxon>
        <taxon>Candidatus Saccharimonadia</taxon>
        <taxon>Candidatus Saccharimonadales</taxon>
        <taxon>Candidatus Saccharimonadaceae</taxon>
        <taxon>Candidatus Saccharimonas</taxon>
    </lineage>
</organism>
<name>R4PL22_9BACT</name>
<evidence type="ECO:0000256" key="1">
    <source>
        <dbReference type="ARBA" id="ARBA00004496"/>
    </source>
</evidence>
<dbReference type="InterPro" id="IPR017945">
    <property type="entry name" value="DHBP_synth_RibB-like_a/b_dom"/>
</dbReference>
<dbReference type="GO" id="GO:0005524">
    <property type="term" value="F:ATP binding"/>
    <property type="evidence" value="ECO:0007669"/>
    <property type="project" value="UniProtKB-KW"/>
</dbReference>
<dbReference type="KEGG" id="saal:L336_0555"/>
<dbReference type="InterPro" id="IPR050156">
    <property type="entry name" value="TC-AMP_synthase_SUA5"/>
</dbReference>
<keyword evidence="9" id="KW-0067">ATP-binding</keyword>
<accession>R4PL22</accession>
<comment type="subcellular location">
    <subcellularLocation>
        <location evidence="1">Cytoplasm</location>
    </subcellularLocation>
</comment>
<keyword evidence="6" id="KW-0819">tRNA processing</keyword>
<proteinExistence type="inferred from homology"/>
<feature type="domain" description="YrdC-like" evidence="12">
    <location>
        <begin position="15"/>
        <end position="197"/>
    </location>
</feature>
<dbReference type="GO" id="GO:0003725">
    <property type="term" value="F:double-stranded RNA binding"/>
    <property type="evidence" value="ECO:0007669"/>
    <property type="project" value="InterPro"/>
</dbReference>